<evidence type="ECO:0000313" key="6">
    <source>
        <dbReference type="EMBL" id="CUU04399.1"/>
    </source>
</evidence>
<keyword evidence="3 5" id="KW-1133">Transmembrane helix</keyword>
<protein>
    <submittedName>
        <fullName evidence="6">Uncharacterized protein</fullName>
    </submittedName>
</protein>
<dbReference type="GO" id="GO:0005886">
    <property type="term" value="C:plasma membrane"/>
    <property type="evidence" value="ECO:0007669"/>
    <property type="project" value="UniProtKB-SubCell"/>
</dbReference>
<evidence type="ECO:0000256" key="2">
    <source>
        <dbReference type="ARBA" id="ARBA00022692"/>
    </source>
</evidence>
<keyword evidence="2 5" id="KW-0812">Transmembrane</keyword>
<sequence>MKKVLFIIGDFKFQLLLILLFGLLLNSFISVANPLALKYIFDEVIIRQNFKLFFLLSIGFVLIFTIWRLGNRIYLL</sequence>
<reference evidence="7" key="1">
    <citation type="submission" date="2015-11" db="EMBL/GenBank/DDBJ databases">
        <authorList>
            <person name="Varghese N."/>
        </authorList>
    </citation>
    <scope>NUCLEOTIDE SEQUENCE [LARGE SCALE GENOMIC DNA]</scope>
</reference>
<proteinExistence type="predicted"/>
<evidence type="ECO:0000313" key="7">
    <source>
        <dbReference type="Proteomes" id="UP000320623"/>
    </source>
</evidence>
<dbReference type="InterPro" id="IPR036640">
    <property type="entry name" value="ABC1_TM_sf"/>
</dbReference>
<accession>A0A0S4N2P8</accession>
<keyword evidence="7" id="KW-1185">Reference proteome</keyword>
<dbReference type="EMBL" id="FAOO01000005">
    <property type="protein sequence ID" value="CUU04399.1"/>
    <property type="molecule type" value="Genomic_DNA"/>
</dbReference>
<evidence type="ECO:0000256" key="1">
    <source>
        <dbReference type="ARBA" id="ARBA00004651"/>
    </source>
</evidence>
<evidence type="ECO:0000256" key="3">
    <source>
        <dbReference type="ARBA" id="ARBA00022989"/>
    </source>
</evidence>
<name>A0A0S4N2P8_9BACT</name>
<gene>
    <name evidence="6" type="ORF">JGI1_00985</name>
</gene>
<dbReference type="RefSeq" id="WP_140944741.1">
    <property type="nucleotide sequence ID" value="NZ_FAOO01000005.1"/>
</dbReference>
<organism evidence="6 7">
    <name type="scientific">Candidatus Thermokryptus mobilis</name>
    <dbReference type="NCBI Taxonomy" id="1643428"/>
    <lineage>
        <taxon>Bacteria</taxon>
        <taxon>Pseudomonadati</taxon>
        <taxon>Candidatus Kryptoniota</taxon>
        <taxon>Candidatus Thermokryptus</taxon>
    </lineage>
</organism>
<evidence type="ECO:0000256" key="4">
    <source>
        <dbReference type="ARBA" id="ARBA00023136"/>
    </source>
</evidence>
<dbReference type="Proteomes" id="UP000320623">
    <property type="component" value="Unassembled WGS sequence"/>
</dbReference>
<dbReference type="SUPFAM" id="SSF90123">
    <property type="entry name" value="ABC transporter transmembrane region"/>
    <property type="match status" value="1"/>
</dbReference>
<dbReference type="AlphaFoldDB" id="A0A0S4N2P8"/>
<dbReference type="STRING" id="1643428.GCA_001442855_00962"/>
<dbReference type="GO" id="GO:0005524">
    <property type="term" value="F:ATP binding"/>
    <property type="evidence" value="ECO:0007669"/>
    <property type="project" value="InterPro"/>
</dbReference>
<keyword evidence="4 5" id="KW-0472">Membrane</keyword>
<comment type="subcellular location">
    <subcellularLocation>
        <location evidence="1">Cell membrane</location>
        <topology evidence="1">Multi-pass membrane protein</topology>
    </subcellularLocation>
</comment>
<feature type="transmembrane region" description="Helical" evidence="5">
    <location>
        <begin position="50"/>
        <end position="70"/>
    </location>
</feature>
<evidence type="ECO:0000256" key="5">
    <source>
        <dbReference type="SAM" id="Phobius"/>
    </source>
</evidence>